<organism evidence="3 4">
    <name type="scientific">Liquidambar formosana</name>
    <name type="common">Formosan gum</name>
    <dbReference type="NCBI Taxonomy" id="63359"/>
    <lineage>
        <taxon>Eukaryota</taxon>
        <taxon>Viridiplantae</taxon>
        <taxon>Streptophyta</taxon>
        <taxon>Embryophyta</taxon>
        <taxon>Tracheophyta</taxon>
        <taxon>Spermatophyta</taxon>
        <taxon>Magnoliopsida</taxon>
        <taxon>eudicotyledons</taxon>
        <taxon>Gunneridae</taxon>
        <taxon>Pentapetalae</taxon>
        <taxon>Saxifragales</taxon>
        <taxon>Altingiaceae</taxon>
        <taxon>Liquidambar</taxon>
    </lineage>
</organism>
<dbReference type="SUPFAM" id="SSF140383">
    <property type="entry name" value="BSD domain-like"/>
    <property type="match status" value="1"/>
</dbReference>
<dbReference type="EMBL" id="JBBPBK010000007">
    <property type="protein sequence ID" value="KAK9281421.1"/>
    <property type="molecule type" value="Genomic_DNA"/>
</dbReference>
<evidence type="ECO:0000313" key="4">
    <source>
        <dbReference type="Proteomes" id="UP001415857"/>
    </source>
</evidence>
<evidence type="ECO:0000259" key="2">
    <source>
        <dbReference type="PROSITE" id="PS50858"/>
    </source>
</evidence>
<feature type="region of interest" description="Disordered" evidence="1">
    <location>
        <begin position="1"/>
        <end position="32"/>
    </location>
</feature>
<dbReference type="PANTHER" id="PTHR31923">
    <property type="entry name" value="BSD DOMAIN-CONTAINING PROTEIN"/>
    <property type="match status" value="1"/>
</dbReference>
<evidence type="ECO:0000313" key="3">
    <source>
        <dbReference type="EMBL" id="KAK9281421.1"/>
    </source>
</evidence>
<dbReference type="Gene3D" id="1.10.3970.10">
    <property type="entry name" value="BSD domain"/>
    <property type="match status" value="1"/>
</dbReference>
<dbReference type="InterPro" id="IPR035925">
    <property type="entry name" value="BSD_dom_sf"/>
</dbReference>
<sequence length="197" mass="22601">MAFASWFRRSLSKSDEKIQKADLPEQSNQEEDELLGVTDQLVDFIKSFTLDTFKSFPLQEDEGGNNGGDDSPTTSANIRKDLSQWQERHATLVLSKVKEISQLRYMLCPRHLKERQFWRIYFRLVKSYVAEYEQQAIRVAKLKRMAMENEKSLDTSTYEVEMAEAKQATSAASLTPMEHDLDSLDSGSRNGGAEFDE</sequence>
<keyword evidence="4" id="KW-1185">Reference proteome</keyword>
<dbReference type="PROSITE" id="PS50858">
    <property type="entry name" value="BSD"/>
    <property type="match status" value="1"/>
</dbReference>
<evidence type="ECO:0000256" key="1">
    <source>
        <dbReference type="SAM" id="MobiDB-lite"/>
    </source>
</evidence>
<feature type="domain" description="BSD" evidence="2">
    <location>
        <begin position="86"/>
        <end position="129"/>
    </location>
</feature>
<dbReference type="Pfam" id="PF03909">
    <property type="entry name" value="BSD"/>
    <property type="match status" value="1"/>
</dbReference>
<protein>
    <recommendedName>
        <fullName evidence="2">BSD domain-containing protein</fullName>
    </recommendedName>
</protein>
<feature type="region of interest" description="Disordered" evidence="1">
    <location>
        <begin position="167"/>
        <end position="197"/>
    </location>
</feature>
<feature type="region of interest" description="Disordered" evidence="1">
    <location>
        <begin position="57"/>
        <end position="76"/>
    </location>
</feature>
<dbReference type="AlphaFoldDB" id="A0AAP0RNA5"/>
<dbReference type="PANTHER" id="PTHR31923:SF3">
    <property type="entry name" value="BSD DOMAIN-CONTAINING PROTEIN"/>
    <property type="match status" value="1"/>
</dbReference>
<accession>A0AAP0RNA5</accession>
<comment type="caution">
    <text evidence="3">The sequence shown here is derived from an EMBL/GenBank/DDBJ whole genome shotgun (WGS) entry which is preliminary data.</text>
</comment>
<proteinExistence type="predicted"/>
<feature type="compositionally biased region" description="Basic and acidic residues" evidence="1">
    <location>
        <begin position="12"/>
        <end position="23"/>
    </location>
</feature>
<dbReference type="SMART" id="SM00751">
    <property type="entry name" value="BSD"/>
    <property type="match status" value="1"/>
</dbReference>
<reference evidence="3 4" key="1">
    <citation type="journal article" date="2024" name="Plant J.">
        <title>Genome sequences and population genomics reveal climatic adaptation and genomic divergence between two closely related sweetgum species.</title>
        <authorList>
            <person name="Xu W.Q."/>
            <person name="Ren C.Q."/>
            <person name="Zhang X.Y."/>
            <person name="Comes H.P."/>
            <person name="Liu X.H."/>
            <person name="Li Y.G."/>
            <person name="Kettle C.J."/>
            <person name="Jalonen R."/>
            <person name="Gaisberger H."/>
            <person name="Ma Y.Z."/>
            <person name="Qiu Y.X."/>
        </authorList>
    </citation>
    <scope>NUCLEOTIDE SEQUENCE [LARGE SCALE GENOMIC DNA]</scope>
    <source>
        <strain evidence="3">Hangzhou</strain>
    </source>
</reference>
<dbReference type="Proteomes" id="UP001415857">
    <property type="component" value="Unassembled WGS sequence"/>
</dbReference>
<name>A0AAP0RNA5_LIQFO</name>
<gene>
    <name evidence="3" type="ORF">L1049_004323</name>
</gene>
<dbReference type="InterPro" id="IPR005607">
    <property type="entry name" value="BSD_dom"/>
</dbReference>